<reference evidence="2 3" key="1">
    <citation type="journal article" date="2016" name="Sci. Rep.">
        <title>Insights into Adaptations to a Near-Obligate Nematode Endoparasitic Lifestyle from the Finished Genome of Drechmeria coniospora.</title>
        <authorList>
            <person name="Zhang L."/>
            <person name="Zhou Z."/>
            <person name="Guo Q."/>
            <person name="Fokkens L."/>
            <person name="Miskei M."/>
            <person name="Pocsi I."/>
            <person name="Zhang W."/>
            <person name="Chen M."/>
            <person name="Wang L."/>
            <person name="Sun Y."/>
            <person name="Donzelli B.G."/>
            <person name="Gibson D.M."/>
            <person name="Nelson D.R."/>
            <person name="Luo J.G."/>
            <person name="Rep M."/>
            <person name="Liu H."/>
            <person name="Yang S."/>
            <person name="Wang J."/>
            <person name="Krasnoff S.B."/>
            <person name="Xu Y."/>
            <person name="Molnar I."/>
            <person name="Lin M."/>
        </authorList>
    </citation>
    <scope>NUCLEOTIDE SEQUENCE [LARGE SCALE GENOMIC DNA]</scope>
    <source>
        <strain evidence="2 3">ARSEF 6962</strain>
    </source>
</reference>
<evidence type="ECO:0000256" key="1">
    <source>
        <dbReference type="SAM" id="Phobius"/>
    </source>
</evidence>
<dbReference type="InParanoid" id="A0A151GH05"/>
<feature type="transmembrane region" description="Helical" evidence="1">
    <location>
        <begin position="45"/>
        <end position="67"/>
    </location>
</feature>
<proteinExistence type="predicted"/>
<evidence type="ECO:0000313" key="3">
    <source>
        <dbReference type="Proteomes" id="UP000076580"/>
    </source>
</evidence>
<dbReference type="RefSeq" id="XP_040655716.1">
    <property type="nucleotide sequence ID" value="XM_040800683.1"/>
</dbReference>
<organism evidence="2 3">
    <name type="scientific">Drechmeria coniospora</name>
    <name type="common">Nematophagous fungus</name>
    <name type="synonym">Meria coniospora</name>
    <dbReference type="NCBI Taxonomy" id="98403"/>
    <lineage>
        <taxon>Eukaryota</taxon>
        <taxon>Fungi</taxon>
        <taxon>Dikarya</taxon>
        <taxon>Ascomycota</taxon>
        <taxon>Pezizomycotina</taxon>
        <taxon>Sordariomycetes</taxon>
        <taxon>Hypocreomycetidae</taxon>
        <taxon>Hypocreales</taxon>
        <taxon>Ophiocordycipitaceae</taxon>
        <taxon>Drechmeria</taxon>
    </lineage>
</organism>
<sequence>MASCRFPPWPILCRVLSRALGWLTSLIAIVVLSFLASQWSDLSGAAVSGILGATVSLITDSWQIVALTSGGSDFPILSPTRATFHDLVSLCVCVGGGVLIRLAKLQETDEIDAGEPLADSSPVRPYYSRQAMLMACMWTLASVM</sequence>
<gene>
    <name evidence="2" type="ORF">DCS_03364</name>
</gene>
<keyword evidence="1" id="KW-0812">Transmembrane</keyword>
<comment type="caution">
    <text evidence="2">The sequence shown here is derived from an EMBL/GenBank/DDBJ whole genome shotgun (WGS) entry which is preliminary data.</text>
</comment>
<feature type="transmembrane region" description="Helical" evidence="1">
    <location>
        <begin position="87"/>
        <end position="106"/>
    </location>
</feature>
<evidence type="ECO:0000313" key="2">
    <source>
        <dbReference type="EMBL" id="KYK56364.1"/>
    </source>
</evidence>
<dbReference type="Proteomes" id="UP000076580">
    <property type="component" value="Chromosome 02"/>
</dbReference>
<dbReference type="OrthoDB" id="4940254at2759"/>
<feature type="transmembrane region" description="Helical" evidence="1">
    <location>
        <begin position="20"/>
        <end position="39"/>
    </location>
</feature>
<name>A0A151GH05_DRECN</name>
<dbReference type="EMBL" id="LAYC01000002">
    <property type="protein sequence ID" value="KYK56364.1"/>
    <property type="molecule type" value="Genomic_DNA"/>
</dbReference>
<accession>A0A151GH05</accession>
<dbReference type="AlphaFoldDB" id="A0A151GH05"/>
<keyword evidence="1" id="KW-1133">Transmembrane helix</keyword>
<dbReference type="GeneID" id="63716007"/>
<keyword evidence="1" id="KW-0472">Membrane</keyword>
<protein>
    <submittedName>
        <fullName evidence="2">Uncharacterized protein</fullName>
    </submittedName>
</protein>
<keyword evidence="3" id="KW-1185">Reference proteome</keyword>